<dbReference type="EMBL" id="JBHUHD010000001">
    <property type="protein sequence ID" value="MFD2139764.1"/>
    <property type="molecule type" value="Genomic_DNA"/>
</dbReference>
<accession>A0ABW4YTQ8</accession>
<evidence type="ECO:0000313" key="1">
    <source>
        <dbReference type="EMBL" id="MFD2139764.1"/>
    </source>
</evidence>
<dbReference type="Pfam" id="PF10127">
    <property type="entry name" value="RlaP"/>
    <property type="match status" value="1"/>
</dbReference>
<dbReference type="Proteomes" id="UP001597299">
    <property type="component" value="Unassembled WGS sequence"/>
</dbReference>
<dbReference type="InterPro" id="IPR018775">
    <property type="entry name" value="RlaP"/>
</dbReference>
<gene>
    <name evidence="1" type="ORF">ACFSNC_05095</name>
</gene>
<reference evidence="2" key="1">
    <citation type="journal article" date="2019" name="Int. J. Syst. Evol. Microbiol.">
        <title>The Global Catalogue of Microorganisms (GCM) 10K type strain sequencing project: providing services to taxonomists for standard genome sequencing and annotation.</title>
        <authorList>
            <consortium name="The Broad Institute Genomics Platform"/>
            <consortium name="The Broad Institute Genome Sequencing Center for Infectious Disease"/>
            <person name="Wu L."/>
            <person name="Ma J."/>
        </authorList>
    </citation>
    <scope>NUCLEOTIDE SEQUENCE [LARGE SCALE GENOMIC DNA]</scope>
    <source>
        <strain evidence="2">CCM 7435</strain>
    </source>
</reference>
<proteinExistence type="predicted"/>
<comment type="caution">
    <text evidence="1">The sequence shown here is derived from an EMBL/GenBank/DDBJ whole genome shotgun (WGS) entry which is preliminary data.</text>
</comment>
<evidence type="ECO:0000313" key="2">
    <source>
        <dbReference type="Proteomes" id="UP001597299"/>
    </source>
</evidence>
<sequence length="281" mass="31554">MRERAQGETSRHIGADMEAGIVARIDDRLARVAREHGVTIPLAIESGSRAWGFPSPDSDYDCRFIYVRPLDHYLALHPHRDVIETPLDAVFDVNGWDLAKALRLMLRGNAVVVEWLTSPLVYGADTAFRTEFLDLAGRAAERSLAMRHYLHLGERNRRTYLADPADVPLKKLFYALRPAVMLRWLRLNPTRAHGPMDLPTLVAETDVPANVGAEIVELLARKAETRELGRAALPDAIARLLDSEFDWAREASRVAPPAAREAARREADAFFRATVRRFDGT</sequence>
<organism evidence="1 2">
    <name type="scientific">Ancylobacter oerskovii</name>
    <dbReference type="NCBI Taxonomy" id="459519"/>
    <lineage>
        <taxon>Bacteria</taxon>
        <taxon>Pseudomonadati</taxon>
        <taxon>Pseudomonadota</taxon>
        <taxon>Alphaproteobacteria</taxon>
        <taxon>Hyphomicrobiales</taxon>
        <taxon>Xanthobacteraceae</taxon>
        <taxon>Ancylobacter</taxon>
    </lineage>
</organism>
<protein>
    <submittedName>
        <fullName evidence="1">Nucleotidyltransferase domain-containing protein</fullName>
    </submittedName>
</protein>
<keyword evidence="2" id="KW-1185">Reference proteome</keyword>
<name>A0ABW4YTQ8_9HYPH</name>
<dbReference type="RefSeq" id="WP_246548703.1">
    <property type="nucleotide sequence ID" value="NZ_JAHBGB010000023.1"/>
</dbReference>
<dbReference type="PANTHER" id="PTHR34817:SF2">
    <property type="entry name" value="NUCLEOTIDYLTRANSFERASE"/>
    <property type="match status" value="1"/>
</dbReference>
<dbReference type="PANTHER" id="PTHR34817">
    <property type="entry name" value="NUCLEOTIDYLTRANSFERASE"/>
    <property type="match status" value="1"/>
</dbReference>